<evidence type="ECO:0000313" key="1">
    <source>
        <dbReference type="EMBL" id="EMD21759.1"/>
    </source>
</evidence>
<dbReference type="Proteomes" id="UP000014137">
    <property type="component" value="Unassembled WGS sequence"/>
</dbReference>
<proteinExistence type="predicted"/>
<gene>
    <name evidence="1" type="ORF">C791_0936</name>
</gene>
<name>M2NHY6_9PSEU</name>
<accession>M2NHY6</accession>
<dbReference type="PATRIC" id="fig|1238180.3.peg.8527"/>
<evidence type="ECO:0000313" key="2">
    <source>
        <dbReference type="Proteomes" id="UP000014137"/>
    </source>
</evidence>
<dbReference type="EMBL" id="ANMG01000122">
    <property type="protein sequence ID" value="EMD21759.1"/>
    <property type="molecule type" value="Genomic_DNA"/>
</dbReference>
<dbReference type="AlphaFoldDB" id="M2NHY6"/>
<protein>
    <submittedName>
        <fullName evidence="1">Uncharacterized protein</fullName>
    </submittedName>
</protein>
<organism evidence="1 2">
    <name type="scientific">Amycolatopsis azurea DSM 43854</name>
    <dbReference type="NCBI Taxonomy" id="1238180"/>
    <lineage>
        <taxon>Bacteria</taxon>
        <taxon>Bacillati</taxon>
        <taxon>Actinomycetota</taxon>
        <taxon>Actinomycetes</taxon>
        <taxon>Pseudonocardiales</taxon>
        <taxon>Pseudonocardiaceae</taxon>
        <taxon>Amycolatopsis</taxon>
    </lineage>
</organism>
<reference evidence="1 2" key="1">
    <citation type="submission" date="2012-10" db="EMBL/GenBank/DDBJ databases">
        <title>Genome assembly of Amycolatopsis azurea DSM 43854.</title>
        <authorList>
            <person name="Khatri I."/>
            <person name="Kaur I."/>
            <person name="Subramanian S."/>
            <person name="Mayilraj S."/>
        </authorList>
    </citation>
    <scope>NUCLEOTIDE SEQUENCE [LARGE SCALE GENOMIC DNA]</scope>
    <source>
        <strain evidence="1 2">DSM 43854</strain>
    </source>
</reference>
<sequence length="37" mass="4225">MRSRRGVSHRMRWSRQNSEVANAVFGIVDLGVETGHQ</sequence>
<comment type="caution">
    <text evidence="1">The sequence shown here is derived from an EMBL/GenBank/DDBJ whole genome shotgun (WGS) entry which is preliminary data.</text>
</comment>